<evidence type="ECO:0000313" key="3">
    <source>
        <dbReference type="Proteomes" id="UP000320762"/>
    </source>
</evidence>
<feature type="compositionally biased region" description="Gly residues" evidence="1">
    <location>
        <begin position="29"/>
        <end position="38"/>
    </location>
</feature>
<protein>
    <submittedName>
        <fullName evidence="2">Uncharacterized protein</fullName>
    </submittedName>
</protein>
<feature type="compositionally biased region" description="Basic and acidic residues" evidence="1">
    <location>
        <begin position="54"/>
        <end position="67"/>
    </location>
</feature>
<proteinExistence type="predicted"/>
<dbReference type="Proteomes" id="UP000320762">
    <property type="component" value="Unassembled WGS sequence"/>
</dbReference>
<feature type="region of interest" description="Disordered" evidence="1">
    <location>
        <begin position="332"/>
        <end position="351"/>
    </location>
</feature>
<reference evidence="2 3" key="1">
    <citation type="journal article" date="2019" name="New Phytol.">
        <title>Comparative genomics reveals unique wood-decay strategies and fruiting body development in the Schizophyllaceae.</title>
        <authorList>
            <person name="Almasi E."/>
            <person name="Sahu N."/>
            <person name="Krizsan K."/>
            <person name="Balint B."/>
            <person name="Kovacs G.M."/>
            <person name="Kiss B."/>
            <person name="Cseklye J."/>
            <person name="Drula E."/>
            <person name="Henrissat B."/>
            <person name="Nagy I."/>
            <person name="Chovatia M."/>
            <person name="Adam C."/>
            <person name="LaButti K."/>
            <person name="Lipzen A."/>
            <person name="Riley R."/>
            <person name="Grigoriev I.V."/>
            <person name="Nagy L.G."/>
        </authorList>
    </citation>
    <scope>NUCLEOTIDE SEQUENCE [LARGE SCALE GENOMIC DNA]</scope>
    <source>
        <strain evidence="2 3">NL-1724</strain>
    </source>
</reference>
<organism evidence="2 3">
    <name type="scientific">Schizophyllum amplum</name>
    <dbReference type="NCBI Taxonomy" id="97359"/>
    <lineage>
        <taxon>Eukaryota</taxon>
        <taxon>Fungi</taxon>
        <taxon>Dikarya</taxon>
        <taxon>Basidiomycota</taxon>
        <taxon>Agaricomycotina</taxon>
        <taxon>Agaricomycetes</taxon>
        <taxon>Agaricomycetidae</taxon>
        <taxon>Agaricales</taxon>
        <taxon>Schizophyllaceae</taxon>
        <taxon>Schizophyllum</taxon>
    </lineage>
</organism>
<name>A0A550BYV0_9AGAR</name>
<evidence type="ECO:0000256" key="1">
    <source>
        <dbReference type="SAM" id="MobiDB-lite"/>
    </source>
</evidence>
<gene>
    <name evidence="2" type="ORF">BD626DRAFT_208567</name>
</gene>
<feature type="region of interest" description="Disordered" evidence="1">
    <location>
        <begin position="1"/>
        <end position="69"/>
    </location>
</feature>
<dbReference type="EMBL" id="VDMD01000044">
    <property type="protein sequence ID" value="TRM57688.1"/>
    <property type="molecule type" value="Genomic_DNA"/>
</dbReference>
<accession>A0A550BYV0</accession>
<feature type="region of interest" description="Disordered" evidence="1">
    <location>
        <begin position="358"/>
        <end position="386"/>
    </location>
</feature>
<keyword evidence="3" id="KW-1185">Reference proteome</keyword>
<comment type="caution">
    <text evidence="2">The sequence shown here is derived from an EMBL/GenBank/DDBJ whole genome shotgun (WGS) entry which is preliminary data.</text>
</comment>
<dbReference type="AlphaFoldDB" id="A0A550BYV0"/>
<sequence length="413" mass="43982">MRMRGRPVAMRAPQVTSDVQADGRRDAGGGEGVGQGNGGERRSGVEMGEGEEEGVGKKERREMKVVDPEGADDGSFVSWPVVLRSQHPLPLRLTLAARTYSALGVDRNAPTCWASTGALPLIGPSPPARRPSPIEFPRSQNVVASPPPVRLRHGPPTFVASTLLPPAQGCLSALSCSRRQDGSPGCADLPLPHSSEPGGSRLPSVDAGGLLFVASTWVVLPLTACPSSSRAVSTRVVFPRSCTRRGRDPRSPLPHSWGCVRWRRRLGSLHARGLPPSCAASSCSLLQLAVRRPSTRVVPPVRRRSSFPYRTRGVDARPAARRARRGALRLTSVDRNGPPQPSRSPLLRGVVASSSHGCQASRVYAGGPRSQQRRPSIRVKSSPPARSPAYISLRSAGVNPGGLLLVDLLVLRS</sequence>
<evidence type="ECO:0000313" key="2">
    <source>
        <dbReference type="EMBL" id="TRM57688.1"/>
    </source>
</evidence>